<protein>
    <submittedName>
        <fullName evidence="2">Phage portal protein</fullName>
    </submittedName>
</protein>
<proteinExistence type="inferred from homology"/>
<comment type="similarity">
    <text evidence="1">Belongs to the phage portal family. PBSX subfamily.</text>
</comment>
<evidence type="ECO:0000256" key="1">
    <source>
        <dbReference type="ARBA" id="ARBA00006799"/>
    </source>
</evidence>
<dbReference type="InterPro" id="IPR006944">
    <property type="entry name" value="Phage/GTA_portal"/>
</dbReference>
<dbReference type="EMBL" id="VMHL01000001">
    <property type="protein sequence ID" value="TSJ91764.1"/>
    <property type="molecule type" value="Genomic_DNA"/>
</dbReference>
<dbReference type="RefSeq" id="WP_144187453.1">
    <property type="nucleotide sequence ID" value="NZ_VMHL01000001.1"/>
</dbReference>
<sequence length="349" mass="39248">MIKFFKRKTKAPKTTRLSSITFERPETVLTDLTYYLNARNDYESDCYVIPVDRLALSQLPNINPQHGGIVQARRNMLLSTYISGGLSKMQAMSAFLDLIIFGDCYLLKLRNVFGQVVALEPLMSLYIRAQKNDDENEITGWVFPNKHETIIYPVEDVIQVGMPDTQQKVYGLPDYLGGVNGAMLNSEATMFRRRYYNNGAHMGYIFYINDPNLSDEVENEIKERIESSKGVGNFRNMFVNIPDGGEKAIQLIPVGDLNSAKDEFANIKNITAQDLLNAHRFPAGLSGVIPANGSNNGDITKLRKNYMATETKVLQDLIMDSVNSDPDINNSPLKQELLVNFEVVMPPTD</sequence>
<dbReference type="NCBIfam" id="TIGR01540">
    <property type="entry name" value="portal_PBSX"/>
    <property type="match status" value="1"/>
</dbReference>
<evidence type="ECO:0000313" key="2">
    <source>
        <dbReference type="EMBL" id="TSJ91764.1"/>
    </source>
</evidence>
<dbReference type="AlphaFoldDB" id="A0A556RSE8"/>
<comment type="caution">
    <text evidence="2">The sequence shown here is derived from an EMBL/GenBank/DDBJ whole genome shotgun (WGS) entry which is preliminary data.</text>
</comment>
<organism evidence="2 3">
    <name type="scientific">Gilliamella apicola</name>
    <dbReference type="NCBI Taxonomy" id="1196095"/>
    <lineage>
        <taxon>Bacteria</taxon>
        <taxon>Pseudomonadati</taxon>
        <taxon>Pseudomonadota</taxon>
        <taxon>Gammaproteobacteria</taxon>
        <taxon>Orbales</taxon>
        <taxon>Orbaceae</taxon>
        <taxon>Gilliamella</taxon>
    </lineage>
</organism>
<evidence type="ECO:0000313" key="3">
    <source>
        <dbReference type="Proteomes" id="UP000319138"/>
    </source>
</evidence>
<gene>
    <name evidence="2" type="ORF">FPQ14_00410</name>
</gene>
<accession>A0A556RSE8</accession>
<dbReference type="InterPro" id="IPR006430">
    <property type="entry name" value="Phage_portal_PBSX"/>
</dbReference>
<dbReference type="Pfam" id="PF04860">
    <property type="entry name" value="Phage_portal"/>
    <property type="match status" value="1"/>
</dbReference>
<reference evidence="2 3" key="1">
    <citation type="submission" date="2019-07" db="EMBL/GenBank/DDBJ databases">
        <title>Gilliamella genomes.</title>
        <authorList>
            <person name="Zheng H."/>
        </authorList>
    </citation>
    <scope>NUCLEOTIDE SEQUENCE [LARGE SCALE GENOMIC DNA]</scope>
    <source>
        <strain evidence="2 3">W8131</strain>
    </source>
</reference>
<dbReference type="Proteomes" id="UP000319138">
    <property type="component" value="Unassembled WGS sequence"/>
</dbReference>
<name>A0A556RSE8_9GAMM</name>